<evidence type="ECO:0000256" key="1">
    <source>
        <dbReference type="ARBA" id="ARBA00001936"/>
    </source>
</evidence>
<reference evidence="14" key="1">
    <citation type="submission" date="2020-08" db="EMBL/GenBank/DDBJ databases">
        <title>Plant Genome Project.</title>
        <authorList>
            <person name="Zhang R.-G."/>
        </authorList>
    </citation>
    <scope>NUCLEOTIDE SEQUENCE</scope>
    <source>
        <strain evidence="14">WSP0</strain>
        <tissue evidence="14">Leaf</tissue>
    </source>
</reference>
<dbReference type="Pfam" id="PF01762">
    <property type="entry name" value="Galactosyl_T"/>
    <property type="match status" value="1"/>
</dbReference>
<comment type="similarity">
    <text evidence="4 13">Belongs to the glycosyltransferase 31 family.</text>
</comment>
<sequence>MMSQRPSGQFIVYGCFFIFLLCIFTSINEFRFESLSKFCRIPFPLCYTTRSNSSNIENSSSNDIRIFMGVITLPDKYGRRQLLRLLYGTQSPVLGAKIDVKFVFCNLREDNTSLTEDQKLLVALEIMRYDDIIILNCTESRWETDHKSYAYFTALPDMLNSSDGSDDPPYHYVAKADDDIYFRLQPLVDSLVNQPREDFYYGFVIPCERMDPYKRHSFMSGMGYFISWDIVEWIKSSDIPKKLPMHGAEDKVMGRWLEDGRRGKNRYNAKWAIYNYPGSPTKCAHELVPDTIAVHNLKAEKQWIHTMTYFNVTQNLKPSKFYSI</sequence>
<name>A0AAV6L3T1_9ERIC</name>
<keyword evidence="12 13" id="KW-0464">Manganese</keyword>
<evidence type="ECO:0000256" key="8">
    <source>
        <dbReference type="ARBA" id="ARBA00022968"/>
    </source>
</evidence>
<evidence type="ECO:0000313" key="14">
    <source>
        <dbReference type="EMBL" id="KAG5559750.1"/>
    </source>
</evidence>
<evidence type="ECO:0000256" key="3">
    <source>
        <dbReference type="ARBA" id="ARBA00004922"/>
    </source>
</evidence>
<proteinExistence type="inferred from homology"/>
<keyword evidence="7 13" id="KW-0812">Transmembrane</keyword>
<feature type="transmembrane region" description="Helical" evidence="13">
    <location>
        <begin position="10"/>
        <end position="27"/>
    </location>
</feature>
<protein>
    <recommendedName>
        <fullName evidence="13">Hexosyltransferase</fullName>
        <ecNumber evidence="13">2.4.1.-</ecNumber>
    </recommendedName>
</protein>
<dbReference type="InterPro" id="IPR002659">
    <property type="entry name" value="Glyco_trans_31"/>
</dbReference>
<keyword evidence="15" id="KW-1185">Reference proteome</keyword>
<keyword evidence="6" id="KW-0808">Transferase</keyword>
<keyword evidence="8 13" id="KW-0735">Signal-anchor</keyword>
<evidence type="ECO:0000256" key="4">
    <source>
        <dbReference type="ARBA" id="ARBA00008661"/>
    </source>
</evidence>
<dbReference type="EMBL" id="JACTNZ010000003">
    <property type="protein sequence ID" value="KAG5559750.1"/>
    <property type="molecule type" value="Genomic_DNA"/>
</dbReference>
<keyword evidence="11 13" id="KW-0472">Membrane</keyword>
<evidence type="ECO:0000256" key="11">
    <source>
        <dbReference type="ARBA" id="ARBA00023136"/>
    </source>
</evidence>
<dbReference type="EC" id="2.4.1.-" evidence="13"/>
<dbReference type="AlphaFoldDB" id="A0AAV6L3T1"/>
<comment type="cofactor">
    <cofactor evidence="1 13">
        <name>Mn(2+)</name>
        <dbReference type="ChEBI" id="CHEBI:29035"/>
    </cofactor>
</comment>
<dbReference type="Proteomes" id="UP000823749">
    <property type="component" value="Chromosome 3"/>
</dbReference>
<keyword evidence="5 13" id="KW-0328">Glycosyltransferase</keyword>
<keyword evidence="10 13" id="KW-0333">Golgi apparatus</keyword>
<evidence type="ECO:0000256" key="2">
    <source>
        <dbReference type="ARBA" id="ARBA00004323"/>
    </source>
</evidence>
<comment type="caution">
    <text evidence="14">The sequence shown here is derived from an EMBL/GenBank/DDBJ whole genome shotgun (WGS) entry which is preliminary data.</text>
</comment>
<evidence type="ECO:0000256" key="7">
    <source>
        <dbReference type="ARBA" id="ARBA00022692"/>
    </source>
</evidence>
<evidence type="ECO:0000256" key="6">
    <source>
        <dbReference type="ARBA" id="ARBA00022679"/>
    </source>
</evidence>
<evidence type="ECO:0000313" key="15">
    <source>
        <dbReference type="Proteomes" id="UP000823749"/>
    </source>
</evidence>
<dbReference type="PANTHER" id="PTHR11214">
    <property type="entry name" value="BETA-1,3-N-ACETYLGLUCOSAMINYLTRANSFERASE"/>
    <property type="match status" value="1"/>
</dbReference>
<evidence type="ECO:0000256" key="9">
    <source>
        <dbReference type="ARBA" id="ARBA00022989"/>
    </source>
</evidence>
<evidence type="ECO:0000256" key="10">
    <source>
        <dbReference type="ARBA" id="ARBA00023034"/>
    </source>
</evidence>
<dbReference type="FunFam" id="3.90.550.50:FF:000027">
    <property type="entry name" value="Hexosyltransferase"/>
    <property type="match status" value="1"/>
</dbReference>
<evidence type="ECO:0000256" key="12">
    <source>
        <dbReference type="ARBA" id="ARBA00023211"/>
    </source>
</evidence>
<comment type="subcellular location">
    <subcellularLocation>
        <location evidence="2 13">Golgi apparatus membrane</location>
        <topology evidence="2 13">Single-pass type II membrane protein</topology>
    </subcellularLocation>
</comment>
<accession>A0AAV6L3T1</accession>
<comment type="pathway">
    <text evidence="3">Protein modification; protein glycosylation.</text>
</comment>
<evidence type="ECO:0000256" key="13">
    <source>
        <dbReference type="RuleBase" id="RU363063"/>
    </source>
</evidence>
<dbReference type="GO" id="GO:0000139">
    <property type="term" value="C:Golgi membrane"/>
    <property type="evidence" value="ECO:0007669"/>
    <property type="project" value="UniProtKB-SubCell"/>
</dbReference>
<organism evidence="14 15">
    <name type="scientific">Rhododendron griersonianum</name>
    <dbReference type="NCBI Taxonomy" id="479676"/>
    <lineage>
        <taxon>Eukaryota</taxon>
        <taxon>Viridiplantae</taxon>
        <taxon>Streptophyta</taxon>
        <taxon>Embryophyta</taxon>
        <taxon>Tracheophyta</taxon>
        <taxon>Spermatophyta</taxon>
        <taxon>Magnoliopsida</taxon>
        <taxon>eudicotyledons</taxon>
        <taxon>Gunneridae</taxon>
        <taxon>Pentapetalae</taxon>
        <taxon>asterids</taxon>
        <taxon>Ericales</taxon>
        <taxon>Ericaceae</taxon>
        <taxon>Ericoideae</taxon>
        <taxon>Rhodoreae</taxon>
        <taxon>Rhododendron</taxon>
    </lineage>
</organism>
<evidence type="ECO:0000256" key="5">
    <source>
        <dbReference type="ARBA" id="ARBA00022676"/>
    </source>
</evidence>
<dbReference type="PANTHER" id="PTHR11214:SF351">
    <property type="entry name" value="BETA-1,3-GALACTOSYLTRANSFERASE PVG3"/>
    <property type="match status" value="1"/>
</dbReference>
<dbReference type="Gene3D" id="3.90.550.50">
    <property type="match status" value="1"/>
</dbReference>
<keyword evidence="9 13" id="KW-1133">Transmembrane helix</keyword>
<gene>
    <name evidence="14" type="ORF">RHGRI_009305</name>
</gene>
<dbReference type="GO" id="GO:0016758">
    <property type="term" value="F:hexosyltransferase activity"/>
    <property type="evidence" value="ECO:0007669"/>
    <property type="project" value="InterPro"/>
</dbReference>